<evidence type="ECO:0000313" key="3">
    <source>
        <dbReference type="EMBL" id="MBM7702805.1"/>
    </source>
</evidence>
<name>A0ABS2QTK8_9BACI</name>
<dbReference type="RefSeq" id="WP_205186117.1">
    <property type="nucleotide sequence ID" value="NZ_JAFBFC010000003.1"/>
</dbReference>
<dbReference type="InterPro" id="IPR040680">
    <property type="entry name" value="DUF5643"/>
</dbReference>
<evidence type="ECO:0000259" key="1">
    <source>
        <dbReference type="Pfam" id="PF13786"/>
    </source>
</evidence>
<dbReference type="Gene3D" id="2.60.40.1630">
    <property type="entry name" value="bacillus anthracis domain"/>
    <property type="match status" value="1"/>
</dbReference>
<reference evidence="3 4" key="1">
    <citation type="submission" date="2021-01" db="EMBL/GenBank/DDBJ databases">
        <title>Genomic Encyclopedia of Type Strains, Phase IV (KMG-IV): sequencing the most valuable type-strain genomes for metagenomic binning, comparative biology and taxonomic classification.</title>
        <authorList>
            <person name="Goeker M."/>
        </authorList>
    </citation>
    <scope>NUCLEOTIDE SEQUENCE [LARGE SCALE GENOMIC DNA]</scope>
    <source>
        <strain evidence="3 4">DSM 104297</strain>
    </source>
</reference>
<sequence>MDKQEFNQSMDEMVFPEQKLKERESIAMLQAKKKKRSVKRWVSSTVAAGLLLTSMLGAGFLSPALAQTLTKVPVIGSIYLELYDIAGKEIEQKQLANSIEEEDTKNGITMKVKEAVYDGNRLVVTVEYTGSDGLLIGEKGEIHQGLRYITINGNEPELAIGGASSDSVDEHTVIESHQYTMEQLDQFGDKIDIAVRGENIFGQKGTWEVAFPLEKRSDQRVVVQPNERVETKDKQYAMTVKQIAFMTLGTRIDLGIDYPTEQDKNDTWPMFRYEVIDDKGNVYRDLKLQVGATGENGREIMLLLPPFKDVPKSFTIQPYDDHDGTTHWENHPITELQTNVTLP</sequence>
<accession>A0ABS2QTK8</accession>
<evidence type="ECO:0000259" key="2">
    <source>
        <dbReference type="Pfam" id="PF18705"/>
    </source>
</evidence>
<dbReference type="Pfam" id="PF13786">
    <property type="entry name" value="DUF4179"/>
    <property type="match status" value="1"/>
</dbReference>
<dbReference type="Pfam" id="PF18705">
    <property type="entry name" value="DUF5643"/>
    <property type="match status" value="1"/>
</dbReference>
<feature type="domain" description="DUF5643" evidence="2">
    <location>
        <begin position="222"/>
        <end position="322"/>
    </location>
</feature>
<protein>
    <recommendedName>
        <fullName evidence="5">DUF4179 domain-containing protein</fullName>
    </recommendedName>
</protein>
<gene>
    <name evidence="3" type="ORF">JOC83_001652</name>
</gene>
<dbReference type="EMBL" id="JAFBFC010000003">
    <property type="protein sequence ID" value="MBM7702805.1"/>
    <property type="molecule type" value="Genomic_DNA"/>
</dbReference>
<comment type="caution">
    <text evidence="3">The sequence shown here is derived from an EMBL/GenBank/DDBJ whole genome shotgun (WGS) entry which is preliminary data.</text>
</comment>
<evidence type="ECO:0000313" key="4">
    <source>
        <dbReference type="Proteomes" id="UP000809829"/>
    </source>
</evidence>
<feature type="domain" description="DUF4179" evidence="1">
    <location>
        <begin position="39"/>
        <end position="127"/>
    </location>
</feature>
<dbReference type="InterPro" id="IPR025436">
    <property type="entry name" value="DUF4179"/>
</dbReference>
<keyword evidence="4" id="KW-1185">Reference proteome</keyword>
<proteinExistence type="predicted"/>
<organism evidence="3 4">
    <name type="scientific">Priestia iocasae</name>
    <dbReference type="NCBI Taxonomy" id="2291674"/>
    <lineage>
        <taxon>Bacteria</taxon>
        <taxon>Bacillati</taxon>
        <taxon>Bacillota</taxon>
        <taxon>Bacilli</taxon>
        <taxon>Bacillales</taxon>
        <taxon>Bacillaceae</taxon>
        <taxon>Priestia</taxon>
    </lineage>
</organism>
<evidence type="ECO:0008006" key="5">
    <source>
        <dbReference type="Google" id="ProtNLM"/>
    </source>
</evidence>
<dbReference type="Proteomes" id="UP000809829">
    <property type="component" value="Unassembled WGS sequence"/>
</dbReference>